<name>A0A5N6HA95_ASPFL</name>
<evidence type="ECO:0000313" key="1">
    <source>
        <dbReference type="EMBL" id="KAB8251165.1"/>
    </source>
</evidence>
<accession>A0A5N6HA95</accession>
<sequence length="111" mass="11927">MPKANTDILSARDFATSSTFHLLSSCQVASNASPFILTHGSHTLLKKTRVDEASGFCEPLSEAASSDASRVIPELSHPSYNPIRWVCAGAKSSMWARKLLASDGVHPSQEI</sequence>
<proteinExistence type="predicted"/>
<protein>
    <submittedName>
        <fullName evidence="1">Uncharacterized protein</fullName>
    </submittedName>
</protein>
<reference evidence="1" key="1">
    <citation type="submission" date="2019-04" db="EMBL/GenBank/DDBJ databases">
        <title>Friends and foes A comparative genomics study of 23 Aspergillus species from section Flavi.</title>
        <authorList>
            <consortium name="DOE Joint Genome Institute"/>
            <person name="Kjaerbolling I."/>
            <person name="Vesth T."/>
            <person name="Frisvad J.C."/>
            <person name="Nybo J.L."/>
            <person name="Theobald S."/>
            <person name="Kildgaard S."/>
            <person name="Isbrandt T."/>
            <person name="Kuo A."/>
            <person name="Sato A."/>
            <person name="Lyhne E.K."/>
            <person name="Kogle M.E."/>
            <person name="Wiebenga A."/>
            <person name="Kun R.S."/>
            <person name="Lubbers R.J."/>
            <person name="Makela M.R."/>
            <person name="Barry K."/>
            <person name="Chovatia M."/>
            <person name="Clum A."/>
            <person name="Daum C."/>
            <person name="Haridas S."/>
            <person name="He G."/>
            <person name="LaButti K."/>
            <person name="Lipzen A."/>
            <person name="Mondo S."/>
            <person name="Riley R."/>
            <person name="Salamov A."/>
            <person name="Simmons B.A."/>
            <person name="Magnuson J.K."/>
            <person name="Henrissat B."/>
            <person name="Mortensen U.H."/>
            <person name="Larsen T.O."/>
            <person name="Devries R.P."/>
            <person name="Grigoriev I.V."/>
            <person name="Machida M."/>
            <person name="Baker S.E."/>
            <person name="Andersen M.R."/>
        </authorList>
    </citation>
    <scope>NUCLEOTIDE SEQUENCE [LARGE SCALE GENOMIC DNA]</scope>
    <source>
        <strain evidence="1">CBS 121.62</strain>
    </source>
</reference>
<dbReference type="AlphaFoldDB" id="A0A5N6HA95"/>
<dbReference type="Proteomes" id="UP000325434">
    <property type="component" value="Unassembled WGS sequence"/>
</dbReference>
<organism evidence="1">
    <name type="scientific">Aspergillus flavus</name>
    <dbReference type="NCBI Taxonomy" id="5059"/>
    <lineage>
        <taxon>Eukaryota</taxon>
        <taxon>Fungi</taxon>
        <taxon>Dikarya</taxon>
        <taxon>Ascomycota</taxon>
        <taxon>Pezizomycotina</taxon>
        <taxon>Eurotiomycetes</taxon>
        <taxon>Eurotiomycetidae</taxon>
        <taxon>Eurotiales</taxon>
        <taxon>Aspergillaceae</taxon>
        <taxon>Aspergillus</taxon>
        <taxon>Aspergillus subgen. Circumdati</taxon>
    </lineage>
</organism>
<dbReference type="EMBL" id="ML734561">
    <property type="protein sequence ID" value="KAB8251165.1"/>
    <property type="molecule type" value="Genomic_DNA"/>
</dbReference>
<dbReference type="PROSITE" id="PS51257">
    <property type="entry name" value="PROKAR_LIPOPROTEIN"/>
    <property type="match status" value="1"/>
</dbReference>
<gene>
    <name evidence="1" type="ORF">BDV35DRAFT_388556</name>
</gene>